<accession>A0A2M7S641</accession>
<feature type="domain" description="Bacterial Ig-like" evidence="1">
    <location>
        <begin position="240"/>
        <end position="294"/>
    </location>
</feature>
<dbReference type="InterPro" id="IPR013783">
    <property type="entry name" value="Ig-like_fold"/>
</dbReference>
<reference evidence="3" key="1">
    <citation type="submission" date="2017-09" db="EMBL/GenBank/DDBJ databases">
        <title>Depth-based differentiation of microbial function through sediment-hosted aquifers and enrichment of novel symbionts in the deep terrestrial subsurface.</title>
        <authorList>
            <person name="Probst A.J."/>
            <person name="Ladd B."/>
            <person name="Jarett J.K."/>
            <person name="Geller-Mcgrath D.E."/>
            <person name="Sieber C.M.K."/>
            <person name="Emerson J.B."/>
            <person name="Anantharaman K."/>
            <person name="Thomas B.C."/>
            <person name="Malmstrom R."/>
            <person name="Stieglmeier M."/>
            <person name="Klingl A."/>
            <person name="Woyke T."/>
            <person name="Ryan C.M."/>
            <person name="Banfield J.F."/>
        </authorList>
    </citation>
    <scope>NUCLEOTIDE SEQUENCE [LARGE SCALE GENOMIC DNA]</scope>
</reference>
<evidence type="ECO:0000313" key="2">
    <source>
        <dbReference type="EMBL" id="PIZ15015.1"/>
    </source>
</evidence>
<proteinExistence type="predicted"/>
<dbReference type="Gene3D" id="2.60.40.10">
    <property type="entry name" value="Immunoglobulins"/>
    <property type="match status" value="1"/>
</dbReference>
<feature type="non-terminal residue" evidence="2">
    <location>
        <position position="394"/>
    </location>
</feature>
<dbReference type="Pfam" id="PF19077">
    <property type="entry name" value="Big_13"/>
    <property type="match status" value="1"/>
</dbReference>
<sequence>LKSQDLISASSIYDIGPYGAVFEPAAMLTIYYNEQAVSGFENELKIYRYDESEGVWEIVPGQTLDTINNCIRVPITHLSLYSLLVARVAAAIEMPNADITQPNQGSFVSGNVEIKGTAKGQFFNNYKVEFLPYLGGEWTMIGDAISYEVESNTLAVWNTTGFDGPYTLRLTAANQFGDAAIRIITLLVDNAPPYGTAISVGNPKYRDADTLPYIITSLTPFYFTARDSQTDNIAASGVHHVEWLLNGETQWHPAENYKFTVPSSYPDGVYTIHYRAVDNAGNVEDSKSITVILDNNPPEVKLVYPSKEDKGICKVVNSDTIPIMGIINDANFLNYRIIMQAIGETPFVETLISQTSVGSGTQVLAVIERNQYRDGWYYILITSDDKLYNTSYDS</sequence>
<gene>
    <name evidence="2" type="ORF">COY52_10540</name>
</gene>
<dbReference type="Proteomes" id="UP000229307">
    <property type="component" value="Unassembled WGS sequence"/>
</dbReference>
<comment type="caution">
    <text evidence="2">The sequence shown here is derived from an EMBL/GenBank/DDBJ whole genome shotgun (WGS) entry which is preliminary data.</text>
</comment>
<dbReference type="InterPro" id="IPR058094">
    <property type="entry name" value="Ig-like_OmpL47-like"/>
</dbReference>
<dbReference type="NCBIfam" id="NF047446">
    <property type="entry name" value="barrel_OmpL47"/>
    <property type="match status" value="1"/>
</dbReference>
<dbReference type="EMBL" id="PFMR01000286">
    <property type="protein sequence ID" value="PIZ15015.1"/>
    <property type="molecule type" value="Genomic_DNA"/>
</dbReference>
<evidence type="ECO:0000313" key="3">
    <source>
        <dbReference type="Proteomes" id="UP000229307"/>
    </source>
</evidence>
<name>A0A2M7S641_9BACT</name>
<dbReference type="InterPro" id="IPR044016">
    <property type="entry name" value="Big_13"/>
</dbReference>
<organism evidence="2 3">
    <name type="scientific">Candidatus Desantisbacteria bacterium CG_4_10_14_0_8_um_filter_48_22</name>
    <dbReference type="NCBI Taxonomy" id="1974543"/>
    <lineage>
        <taxon>Bacteria</taxon>
        <taxon>Candidatus Desantisiibacteriota</taxon>
    </lineage>
</organism>
<evidence type="ECO:0000259" key="1">
    <source>
        <dbReference type="Pfam" id="PF19077"/>
    </source>
</evidence>
<protein>
    <recommendedName>
        <fullName evidence="1">Bacterial Ig-like domain-containing protein</fullName>
    </recommendedName>
</protein>
<feature type="non-terminal residue" evidence="2">
    <location>
        <position position="1"/>
    </location>
</feature>
<dbReference type="AlphaFoldDB" id="A0A2M7S641"/>